<evidence type="ECO:0000256" key="1">
    <source>
        <dbReference type="SAM" id="MobiDB-lite"/>
    </source>
</evidence>
<dbReference type="Proteomes" id="UP001302367">
    <property type="component" value="Chromosome 3"/>
</dbReference>
<gene>
    <name evidence="2" type="ORF">RHO25_004057</name>
</gene>
<feature type="compositionally biased region" description="Basic and acidic residues" evidence="1">
    <location>
        <begin position="68"/>
        <end position="93"/>
    </location>
</feature>
<dbReference type="RefSeq" id="XP_065458585.1">
    <property type="nucleotide sequence ID" value="XM_065602513.1"/>
</dbReference>
<reference evidence="2 3" key="1">
    <citation type="submission" date="2023-09" db="EMBL/GenBank/DDBJ databases">
        <title>Complete-Gapless Cercospora beticola genome.</title>
        <authorList>
            <person name="Wyatt N.A."/>
            <person name="Spanner R.E."/>
            <person name="Bolton M.D."/>
        </authorList>
    </citation>
    <scope>NUCLEOTIDE SEQUENCE [LARGE SCALE GENOMIC DNA]</scope>
    <source>
        <strain evidence="2">Cb09-40</strain>
    </source>
</reference>
<accession>A0ABZ0NIX3</accession>
<keyword evidence="3" id="KW-1185">Reference proteome</keyword>
<dbReference type="EMBL" id="CP134186">
    <property type="protein sequence ID" value="WPA99440.1"/>
    <property type="molecule type" value="Genomic_DNA"/>
</dbReference>
<evidence type="ECO:0000313" key="2">
    <source>
        <dbReference type="EMBL" id="WPA99440.1"/>
    </source>
</evidence>
<organism evidence="2 3">
    <name type="scientific">Cercospora beticola</name>
    <name type="common">Sugarbeet leaf spot fungus</name>
    <dbReference type="NCBI Taxonomy" id="122368"/>
    <lineage>
        <taxon>Eukaryota</taxon>
        <taxon>Fungi</taxon>
        <taxon>Dikarya</taxon>
        <taxon>Ascomycota</taxon>
        <taxon>Pezizomycotina</taxon>
        <taxon>Dothideomycetes</taxon>
        <taxon>Dothideomycetidae</taxon>
        <taxon>Mycosphaerellales</taxon>
        <taxon>Mycosphaerellaceae</taxon>
        <taxon>Cercospora</taxon>
    </lineage>
</organism>
<evidence type="ECO:0000313" key="3">
    <source>
        <dbReference type="Proteomes" id="UP001302367"/>
    </source>
</evidence>
<sequence length="93" mass="11048">MPSNGHIPCGHDVLNEDSYDYCTVFHESNYYHTAVNCDKLYNTPGNKLDDVYILVGDKQYKQLQKRNKHDEQDKLNQRDEQNKHDEDEHNKHD</sequence>
<name>A0ABZ0NIX3_CERBT</name>
<feature type="region of interest" description="Disordered" evidence="1">
    <location>
        <begin position="62"/>
        <end position="93"/>
    </location>
</feature>
<proteinExistence type="predicted"/>
<protein>
    <submittedName>
        <fullName evidence="2">Uncharacterized protein</fullName>
    </submittedName>
</protein>
<dbReference type="GeneID" id="90644051"/>